<reference evidence="5" key="1">
    <citation type="submission" date="2020-11" db="EMBL/GenBank/DDBJ databases">
        <authorList>
            <consortium name="DOE Joint Genome Institute"/>
            <person name="Ahrendt S."/>
            <person name="Riley R."/>
            <person name="Andreopoulos W."/>
            <person name="Labutti K."/>
            <person name="Pangilinan J."/>
            <person name="Ruiz-Duenas F.J."/>
            <person name="Barrasa J.M."/>
            <person name="Sanchez-Garcia M."/>
            <person name="Camarero S."/>
            <person name="Miyauchi S."/>
            <person name="Serrano A."/>
            <person name="Linde D."/>
            <person name="Babiker R."/>
            <person name="Drula E."/>
            <person name="Ayuso-Fernandez I."/>
            <person name="Pacheco R."/>
            <person name="Padilla G."/>
            <person name="Ferreira P."/>
            <person name="Barriuso J."/>
            <person name="Kellner H."/>
            <person name="Castanera R."/>
            <person name="Alfaro M."/>
            <person name="Ramirez L."/>
            <person name="Pisabarro A.G."/>
            <person name="Kuo A."/>
            <person name="Tritt A."/>
            <person name="Lipzen A."/>
            <person name="He G."/>
            <person name="Yan M."/>
            <person name="Ng V."/>
            <person name="Cullen D."/>
            <person name="Martin F."/>
            <person name="Rosso M.-N."/>
            <person name="Henrissat B."/>
            <person name="Hibbett D."/>
            <person name="Martinez A.T."/>
            <person name="Grigoriev I.V."/>
        </authorList>
    </citation>
    <scope>NUCLEOTIDE SEQUENCE</scope>
    <source>
        <strain evidence="5">CBS 247.69</strain>
    </source>
</reference>
<feature type="region of interest" description="Disordered" evidence="3">
    <location>
        <begin position="186"/>
        <end position="234"/>
    </location>
</feature>
<dbReference type="SUPFAM" id="SSF50044">
    <property type="entry name" value="SH3-domain"/>
    <property type="match status" value="1"/>
</dbReference>
<dbReference type="EMBL" id="MU150258">
    <property type="protein sequence ID" value="KAF9463840.1"/>
    <property type="molecule type" value="Genomic_DNA"/>
</dbReference>
<dbReference type="SMART" id="SM00326">
    <property type="entry name" value="SH3"/>
    <property type="match status" value="1"/>
</dbReference>
<keyword evidence="6" id="KW-1185">Reference proteome</keyword>
<dbReference type="PROSITE" id="PS50002">
    <property type="entry name" value="SH3"/>
    <property type="match status" value="1"/>
</dbReference>
<dbReference type="Proteomes" id="UP000807353">
    <property type="component" value="Unassembled WGS sequence"/>
</dbReference>
<name>A0A9P6CJ07_9AGAR</name>
<accession>A0A9P6CJ07</accession>
<dbReference type="AlphaFoldDB" id="A0A9P6CJ07"/>
<evidence type="ECO:0000256" key="2">
    <source>
        <dbReference type="PROSITE-ProRule" id="PRU00192"/>
    </source>
</evidence>
<evidence type="ECO:0000313" key="6">
    <source>
        <dbReference type="Proteomes" id="UP000807353"/>
    </source>
</evidence>
<sequence length="265" mass="27650">MNPAALLAHIVSQTRQNVEFLISQNQISVDNGRDILAKLPSPSPSSSDAYIEPLIQRTQNITLQSPPTSTTTTVVTSPVPNPTLNLAHTTQSTESPPPAGPAVLFQAKAMWNYNEQGQNSGDLSFIAGEMIDVIAETNADWWTGSHKGKQGLFPSNYVERTPLVSVLPSPAPTPYSEKVQGAGFAHSSYQPTGGYQGPPPPSQSGYAPYGPGVSTQPIQPTTAPEAPKKSKFGSGLKNTLAHSAVGGVGFGAGSAVGSGLINSIF</sequence>
<dbReference type="InterPro" id="IPR001452">
    <property type="entry name" value="SH3_domain"/>
</dbReference>
<proteinExistence type="predicted"/>
<dbReference type="PRINTS" id="PR00452">
    <property type="entry name" value="SH3DOMAIN"/>
</dbReference>
<dbReference type="PANTHER" id="PTHR45929">
    <property type="entry name" value="JAK PATHWAY SIGNAL TRANSDUCTION ADAPTOR MOLECULE"/>
    <property type="match status" value="1"/>
</dbReference>
<dbReference type="Pfam" id="PF00018">
    <property type="entry name" value="SH3_1"/>
    <property type="match status" value="1"/>
</dbReference>
<evidence type="ECO:0000313" key="5">
    <source>
        <dbReference type="EMBL" id="KAF9463840.1"/>
    </source>
</evidence>
<evidence type="ECO:0000259" key="4">
    <source>
        <dbReference type="PROSITE" id="PS50002"/>
    </source>
</evidence>
<dbReference type="Gene3D" id="2.30.30.40">
    <property type="entry name" value="SH3 Domains"/>
    <property type="match status" value="1"/>
</dbReference>
<feature type="domain" description="SH3" evidence="4">
    <location>
        <begin position="102"/>
        <end position="163"/>
    </location>
</feature>
<protein>
    <recommendedName>
        <fullName evidence="4">SH3 domain-containing protein</fullName>
    </recommendedName>
</protein>
<dbReference type="InterPro" id="IPR036028">
    <property type="entry name" value="SH3-like_dom_sf"/>
</dbReference>
<evidence type="ECO:0000256" key="3">
    <source>
        <dbReference type="SAM" id="MobiDB-lite"/>
    </source>
</evidence>
<dbReference type="OrthoDB" id="5983572at2759"/>
<dbReference type="PANTHER" id="PTHR45929:SF7">
    <property type="entry name" value="LAS SEVENTEEN-BINDING PROTEIN 1"/>
    <property type="match status" value="1"/>
</dbReference>
<feature type="compositionally biased region" description="Polar residues" evidence="3">
    <location>
        <begin position="213"/>
        <end position="222"/>
    </location>
</feature>
<keyword evidence="1 2" id="KW-0728">SH3 domain</keyword>
<dbReference type="FunFam" id="2.30.30.40:FF:000072">
    <property type="entry name" value="Unconventional Myosin IB"/>
    <property type="match status" value="1"/>
</dbReference>
<organism evidence="5 6">
    <name type="scientific">Collybia nuda</name>
    <dbReference type="NCBI Taxonomy" id="64659"/>
    <lineage>
        <taxon>Eukaryota</taxon>
        <taxon>Fungi</taxon>
        <taxon>Dikarya</taxon>
        <taxon>Basidiomycota</taxon>
        <taxon>Agaricomycotina</taxon>
        <taxon>Agaricomycetes</taxon>
        <taxon>Agaricomycetidae</taxon>
        <taxon>Agaricales</taxon>
        <taxon>Tricholomatineae</taxon>
        <taxon>Clitocybaceae</taxon>
        <taxon>Collybia</taxon>
    </lineage>
</organism>
<dbReference type="InterPro" id="IPR050670">
    <property type="entry name" value="STAM"/>
</dbReference>
<feature type="compositionally biased region" description="Low complexity" evidence="3">
    <location>
        <begin position="203"/>
        <end position="212"/>
    </location>
</feature>
<comment type="caution">
    <text evidence="5">The sequence shown here is derived from an EMBL/GenBank/DDBJ whole genome shotgun (WGS) entry which is preliminary data.</text>
</comment>
<gene>
    <name evidence="5" type="ORF">BDZ94DRAFT_1257563</name>
</gene>
<evidence type="ECO:0000256" key="1">
    <source>
        <dbReference type="ARBA" id="ARBA00022443"/>
    </source>
</evidence>